<evidence type="ECO:0000256" key="4">
    <source>
        <dbReference type="SAM" id="Phobius"/>
    </source>
</evidence>
<keyword evidence="3" id="KW-0560">Oxidoreductase</keyword>
<dbReference type="Proteomes" id="UP000319663">
    <property type="component" value="Unassembled WGS sequence"/>
</dbReference>
<evidence type="ECO:0000313" key="5">
    <source>
        <dbReference type="EMBL" id="TQB68127.1"/>
    </source>
</evidence>
<dbReference type="InterPro" id="IPR020904">
    <property type="entry name" value="Sc_DH/Rdtase_CS"/>
</dbReference>
<reference evidence="5 6" key="1">
    <citation type="submission" date="2019-06" db="EMBL/GenBank/DDBJ databases">
        <title>Wine fermentation using esterase from Monascus purpureus.</title>
        <authorList>
            <person name="Geng C."/>
            <person name="Zhang Y."/>
        </authorList>
    </citation>
    <scope>NUCLEOTIDE SEQUENCE [LARGE SCALE GENOMIC DNA]</scope>
    <source>
        <strain evidence="5">HQ1</strain>
    </source>
</reference>
<feature type="transmembrane region" description="Helical" evidence="4">
    <location>
        <begin position="168"/>
        <end position="190"/>
    </location>
</feature>
<dbReference type="SUPFAM" id="SSF81321">
    <property type="entry name" value="Family A G protein-coupled receptor-like"/>
    <property type="match status" value="1"/>
</dbReference>
<dbReference type="EMBL" id="VIFY01000248">
    <property type="protein sequence ID" value="TQB68127.1"/>
    <property type="molecule type" value="Genomic_DNA"/>
</dbReference>
<evidence type="ECO:0000256" key="2">
    <source>
        <dbReference type="ARBA" id="ARBA00022857"/>
    </source>
</evidence>
<dbReference type="PANTHER" id="PTHR43618">
    <property type="entry name" value="7-ALPHA-HYDROXYSTEROID DEHYDROGENASE"/>
    <property type="match status" value="1"/>
</dbReference>
<evidence type="ECO:0008006" key="7">
    <source>
        <dbReference type="Google" id="ProtNLM"/>
    </source>
</evidence>
<dbReference type="GO" id="GO:0016491">
    <property type="term" value="F:oxidoreductase activity"/>
    <property type="evidence" value="ECO:0007669"/>
    <property type="project" value="UniProtKB-KW"/>
</dbReference>
<comment type="similarity">
    <text evidence="1">Belongs to the short-chain dehydrogenases/reductases (SDR) family.</text>
</comment>
<dbReference type="Pfam" id="PF13561">
    <property type="entry name" value="adh_short_C2"/>
    <property type="match status" value="1"/>
</dbReference>
<dbReference type="InterPro" id="IPR002347">
    <property type="entry name" value="SDR_fam"/>
</dbReference>
<comment type="caution">
    <text evidence="5">The sequence shown here is derived from an EMBL/GenBank/DDBJ whole genome shotgun (WGS) entry which is preliminary data.</text>
</comment>
<keyword evidence="6" id="KW-1185">Reference proteome</keyword>
<dbReference type="AlphaFoldDB" id="A0A507QMC8"/>
<proteinExistence type="inferred from homology"/>
<feature type="transmembrane region" description="Helical" evidence="4">
    <location>
        <begin position="319"/>
        <end position="345"/>
    </location>
</feature>
<accession>A0A507QMC8</accession>
<evidence type="ECO:0000256" key="3">
    <source>
        <dbReference type="ARBA" id="ARBA00023002"/>
    </source>
</evidence>
<feature type="transmembrane region" description="Helical" evidence="4">
    <location>
        <begin position="282"/>
        <end position="299"/>
    </location>
</feature>
<dbReference type="CDD" id="cd05233">
    <property type="entry name" value="SDR_c"/>
    <property type="match status" value="1"/>
</dbReference>
<keyword evidence="2" id="KW-0521">NADP</keyword>
<feature type="transmembrane region" description="Helical" evidence="4">
    <location>
        <begin position="47"/>
        <end position="65"/>
    </location>
</feature>
<keyword evidence="4" id="KW-1133">Transmembrane helix</keyword>
<keyword evidence="4" id="KW-0812">Transmembrane</keyword>
<dbReference type="STRING" id="5098.A0A507QMC8"/>
<dbReference type="PANTHER" id="PTHR43618:SF2">
    <property type="entry name" value="CHAIN DEHYDROGENASE, PUTATIVE (AFU_ORTHOLOGUE AFUA_6G06930)-RELATED"/>
    <property type="match status" value="1"/>
</dbReference>
<dbReference type="SUPFAM" id="SSF51735">
    <property type="entry name" value="NAD(P)-binding Rossmann-fold domains"/>
    <property type="match status" value="1"/>
</dbReference>
<feature type="transmembrane region" description="Helical" evidence="4">
    <location>
        <begin position="120"/>
        <end position="140"/>
    </location>
</feature>
<dbReference type="Gene3D" id="1.20.1070.10">
    <property type="entry name" value="Rhodopsin 7-helix transmembrane proteins"/>
    <property type="match status" value="1"/>
</dbReference>
<protein>
    <recommendedName>
        <fullName evidence="7">G-protein coupled receptors family 2 profile 2 domain-containing protein</fullName>
    </recommendedName>
</protein>
<feature type="transmembrane region" description="Helical" evidence="4">
    <location>
        <begin position="17"/>
        <end position="35"/>
    </location>
</feature>
<sequence length="605" mass="66683">MPLTDEQSRILGIVERISSVLSIIGVLTIIITFFASQHFRNPTHRLIFINAFYNLFDFIGTMIAVDGPKAGNASALCQFQGFCLQMFPLADVLFTLATACNVLLVVFYQYDAESLRKLEVYYTGVITFLVGVPAIVFFFIRSAEKGPFYGSVDLWCSISHEWVLFRIIFYYGPIWFIITIITIIYCLVGIKIFNLKRKFKSICKDHIVLTSKTSNNAISVTVQVDSHSQSQSHPLNLVRSRDAKEPSIQTVISPSATHQSSDSSLTLIQKLPDQSPMLLRQYLLMPVLFFLILLATWVVPTINRVSSFVNPKFQSYGLMIAVGAMGSLRGFWNGVLFIAIGLKGWKRQRDLDRRLVGSKGRNVLVTGGSRGLGALVARKFASEGSNVAINYVSNRDAAEKVAAEIEAEYKVKTVIVQGDGGVESDCVKVVKTAIDQLGGLDIVISNAGWTKITAFGDLDAMTDEDWDKCWSTNVKGNLYLFRVALPTFNTNPEGGVFIITSSTAAVTVSGSSLPYSVTKAAGLHLMKCLAQTQGSKVRVNAVLPGLLLTEWGQRFPPEKIKGYEDKAVLKKTPEVEDTADLYIMIAKNTSMTGQSLQIDCGFAIK</sequence>
<evidence type="ECO:0000313" key="6">
    <source>
        <dbReference type="Proteomes" id="UP000319663"/>
    </source>
</evidence>
<dbReference type="InterPro" id="IPR036291">
    <property type="entry name" value="NAD(P)-bd_dom_sf"/>
</dbReference>
<dbReference type="InterPro" id="IPR052178">
    <property type="entry name" value="Sec_Metab_Biosynth_SDR"/>
</dbReference>
<dbReference type="PRINTS" id="PR00081">
    <property type="entry name" value="GDHRDH"/>
</dbReference>
<dbReference type="Pfam" id="PF05462">
    <property type="entry name" value="Dicty_CAR"/>
    <property type="match status" value="1"/>
</dbReference>
<keyword evidence="4" id="KW-0472">Membrane</keyword>
<feature type="transmembrane region" description="Helical" evidence="4">
    <location>
        <begin position="85"/>
        <end position="108"/>
    </location>
</feature>
<dbReference type="PROSITE" id="PS00061">
    <property type="entry name" value="ADH_SHORT"/>
    <property type="match status" value="1"/>
</dbReference>
<organism evidence="5 6">
    <name type="scientific">Monascus purpureus</name>
    <name type="common">Red mold</name>
    <name type="synonym">Monascus anka</name>
    <dbReference type="NCBI Taxonomy" id="5098"/>
    <lineage>
        <taxon>Eukaryota</taxon>
        <taxon>Fungi</taxon>
        <taxon>Dikarya</taxon>
        <taxon>Ascomycota</taxon>
        <taxon>Pezizomycotina</taxon>
        <taxon>Eurotiomycetes</taxon>
        <taxon>Eurotiomycetidae</taxon>
        <taxon>Eurotiales</taxon>
        <taxon>Aspergillaceae</taxon>
        <taxon>Monascus</taxon>
    </lineage>
</organism>
<gene>
    <name evidence="5" type="ORF">MPDQ_003927</name>
</gene>
<name>A0A507QMC8_MONPU</name>
<evidence type="ECO:0000256" key="1">
    <source>
        <dbReference type="ARBA" id="ARBA00006484"/>
    </source>
</evidence>
<dbReference type="Gene3D" id="3.40.50.720">
    <property type="entry name" value="NAD(P)-binding Rossmann-like Domain"/>
    <property type="match status" value="1"/>
</dbReference>